<dbReference type="EMBL" id="CAESAO010000172">
    <property type="protein sequence ID" value="CAB4346852.1"/>
    <property type="molecule type" value="Genomic_DNA"/>
</dbReference>
<organism evidence="2">
    <name type="scientific">freshwater metagenome</name>
    <dbReference type="NCBI Taxonomy" id="449393"/>
    <lineage>
        <taxon>unclassified sequences</taxon>
        <taxon>metagenomes</taxon>
        <taxon>ecological metagenomes</taxon>
    </lineage>
</organism>
<keyword evidence="1" id="KW-1133">Transmembrane helix</keyword>
<keyword evidence="1" id="KW-0812">Transmembrane</keyword>
<protein>
    <submittedName>
        <fullName evidence="2">Unannotated protein</fullName>
    </submittedName>
</protein>
<accession>A0A6J5ZZN6</accession>
<feature type="transmembrane region" description="Helical" evidence="1">
    <location>
        <begin position="6"/>
        <end position="29"/>
    </location>
</feature>
<evidence type="ECO:0000313" key="2">
    <source>
        <dbReference type="EMBL" id="CAB4346852.1"/>
    </source>
</evidence>
<evidence type="ECO:0000256" key="1">
    <source>
        <dbReference type="SAM" id="Phobius"/>
    </source>
</evidence>
<sequence>MNNLPLFIAGFLISLIVIAAIGLLLYAAVLDGRYEQEQQAQRDIDTA</sequence>
<name>A0A6J5ZZN6_9ZZZZ</name>
<proteinExistence type="predicted"/>
<reference evidence="2" key="1">
    <citation type="submission" date="2020-05" db="EMBL/GenBank/DDBJ databases">
        <authorList>
            <person name="Chiriac C."/>
            <person name="Salcher M."/>
            <person name="Ghai R."/>
            <person name="Kavagutti S V."/>
        </authorList>
    </citation>
    <scope>NUCLEOTIDE SEQUENCE</scope>
</reference>
<keyword evidence="1" id="KW-0472">Membrane</keyword>
<dbReference type="AlphaFoldDB" id="A0A6J5ZZN6"/>
<gene>
    <name evidence="2" type="ORF">UFOPK3522_01496</name>
</gene>